<protein>
    <submittedName>
        <fullName evidence="1">Phenylacetate--CoA ligase family protein</fullName>
    </submittedName>
</protein>
<dbReference type="PANTHER" id="PTHR36932">
    <property type="entry name" value="CAPSULAR POLYSACCHARIDE BIOSYNTHESIS PROTEIN"/>
    <property type="match status" value="1"/>
</dbReference>
<name>A0A7Y0ED30_9CLOT</name>
<dbReference type="AlphaFoldDB" id="A0A7Y0ED30"/>
<dbReference type="InterPro" id="IPR042099">
    <property type="entry name" value="ANL_N_sf"/>
</dbReference>
<comment type="caution">
    <text evidence="1">The sequence shown here is derived from an EMBL/GenBank/DDBJ whole genome shotgun (WGS) entry which is preliminary data.</text>
</comment>
<evidence type="ECO:0000313" key="2">
    <source>
        <dbReference type="Proteomes" id="UP000537131"/>
    </source>
</evidence>
<organism evidence="1 2">
    <name type="scientific">Clostridium muellerianum</name>
    <dbReference type="NCBI Taxonomy" id="2716538"/>
    <lineage>
        <taxon>Bacteria</taxon>
        <taxon>Bacillati</taxon>
        <taxon>Bacillota</taxon>
        <taxon>Clostridia</taxon>
        <taxon>Eubacteriales</taxon>
        <taxon>Clostridiaceae</taxon>
        <taxon>Clostridium</taxon>
    </lineage>
</organism>
<evidence type="ECO:0000313" key="1">
    <source>
        <dbReference type="EMBL" id="NMM61235.1"/>
    </source>
</evidence>
<gene>
    <name evidence="1" type="ORF">HBE96_00660</name>
</gene>
<dbReference type="RefSeq" id="WP_169295845.1">
    <property type="nucleotide sequence ID" value="NZ_JABBNI010000001.1"/>
</dbReference>
<dbReference type="NCBIfam" id="NF045666">
    <property type="entry name" value="DVU1553_fam_AMP"/>
    <property type="match status" value="1"/>
</dbReference>
<keyword evidence="2" id="KW-1185">Reference proteome</keyword>
<dbReference type="EMBL" id="JABBNI010000001">
    <property type="protein sequence ID" value="NMM61235.1"/>
    <property type="molecule type" value="Genomic_DNA"/>
</dbReference>
<proteinExistence type="predicted"/>
<dbReference type="InterPro" id="IPR053158">
    <property type="entry name" value="CapK_Type1_Caps_Biosynth"/>
</dbReference>
<accession>A0A7Y0ED30</accession>
<sequence>MKLTPLEAWIVNKTGIREKNREALENYQLNKIKEVIKYVREHSEFYGEYLKNINENNIKSFKDFERIPFTTTEHIKKDSRKFLCVSQNEISRIVTLKSSGTSGEEKRIYFTENDLNLTVEFFKYGMSCLVSKGDRVLVLLPGNSYGSIGDLLKKALKEVNIECYVQGMLSNLKDTTDIIKDKHINCIVGVPIQILHFSRMESEVFKNNIKKILLSTDYVPEALIREITNKFQCKVFTHYGMTEMGYGGGVECEVLNGYHMRENDLHFEVINPCTGKLVEDGAYGEIVFTTLTREGMPLVRYKTGDIGCFNLNYCNCGTFLKTMSRVLGRMENRIKIGQNKYIYMKDLDEIILSFEEVINYKASVEKENLICIDIVVKQEEDFHKIEKYVEHDIKRIPLVNEELSKGNLNIVLRYLDKNIEVKNSMVKRKIYDYRGKGEYARYIRNSE</sequence>
<keyword evidence="1" id="KW-0436">Ligase</keyword>
<dbReference type="PANTHER" id="PTHR36932:SF1">
    <property type="entry name" value="CAPSULAR POLYSACCHARIDE BIOSYNTHESIS PROTEIN"/>
    <property type="match status" value="1"/>
</dbReference>
<reference evidence="1 2" key="1">
    <citation type="submission" date="2020-06" db="EMBL/GenBank/DDBJ databases">
        <title>Complete Genome Sequence of Clostridium muelleri sp. nov. P21T, an Acid-Alcohol Producing Acetogen Isolated from Old Hay.</title>
        <authorList>
            <person name="Duncan K.E."/>
            <person name="Tanner R.S."/>
        </authorList>
    </citation>
    <scope>NUCLEOTIDE SEQUENCE [LARGE SCALE GENOMIC DNA]</scope>
    <source>
        <strain evidence="1 2">P21</strain>
    </source>
</reference>
<dbReference type="Gene3D" id="3.40.50.12780">
    <property type="entry name" value="N-terminal domain of ligase-like"/>
    <property type="match status" value="1"/>
</dbReference>
<dbReference type="SUPFAM" id="SSF56801">
    <property type="entry name" value="Acetyl-CoA synthetase-like"/>
    <property type="match status" value="1"/>
</dbReference>
<dbReference type="GO" id="GO:0016874">
    <property type="term" value="F:ligase activity"/>
    <property type="evidence" value="ECO:0007669"/>
    <property type="project" value="UniProtKB-KW"/>
</dbReference>
<dbReference type="Proteomes" id="UP000537131">
    <property type="component" value="Unassembled WGS sequence"/>
</dbReference>